<feature type="transmembrane region" description="Helical" evidence="13">
    <location>
        <begin position="365"/>
        <end position="387"/>
    </location>
</feature>
<evidence type="ECO:0000256" key="11">
    <source>
        <dbReference type="ARBA" id="ARBA00023136"/>
    </source>
</evidence>
<organism evidence="14 15">
    <name type="scientific">Clostridium faecium</name>
    <dbReference type="NCBI Taxonomy" id="2762223"/>
    <lineage>
        <taxon>Bacteria</taxon>
        <taxon>Bacillati</taxon>
        <taxon>Bacillota</taxon>
        <taxon>Clostridia</taxon>
        <taxon>Eubacteriales</taxon>
        <taxon>Clostridiaceae</taxon>
        <taxon>Clostridium</taxon>
    </lineage>
</organism>
<dbReference type="CDD" id="cd13140">
    <property type="entry name" value="MATE_like_1"/>
    <property type="match status" value="1"/>
</dbReference>
<feature type="transmembrane region" description="Helical" evidence="13">
    <location>
        <begin position="21"/>
        <end position="38"/>
    </location>
</feature>
<reference evidence="14 15" key="1">
    <citation type="submission" date="2020-08" db="EMBL/GenBank/DDBJ databases">
        <title>A Genomic Blueprint of the Chicken Gut Microbiome.</title>
        <authorList>
            <person name="Gilroy R."/>
            <person name="Ravi A."/>
            <person name="Getino M."/>
            <person name="Pursley I."/>
            <person name="Horton D.L."/>
            <person name="Alikhan N.-F."/>
            <person name="Baker D."/>
            <person name="Gharbi K."/>
            <person name="Hall N."/>
            <person name="Watson M."/>
            <person name="Adriaenssens E.M."/>
            <person name="Foster-Nyarko E."/>
            <person name="Jarju S."/>
            <person name="Secka A."/>
            <person name="Antonio M."/>
            <person name="Oren A."/>
            <person name="Chaudhuri R."/>
            <person name="La Ragione R.M."/>
            <person name="Hildebrand F."/>
            <person name="Pallen M.J."/>
        </authorList>
    </citation>
    <scope>NUCLEOTIDE SEQUENCE [LARGE SCALE GENOMIC DNA]</scope>
    <source>
        <strain evidence="14 15">N37</strain>
    </source>
</reference>
<feature type="transmembrane region" description="Helical" evidence="13">
    <location>
        <begin position="97"/>
        <end position="120"/>
    </location>
</feature>
<dbReference type="InterPro" id="IPR048279">
    <property type="entry name" value="MdtK-like"/>
</dbReference>
<keyword evidence="6" id="KW-0050">Antiport</keyword>
<feature type="transmembrane region" description="Helical" evidence="13">
    <location>
        <begin position="426"/>
        <end position="449"/>
    </location>
</feature>
<keyword evidence="7" id="KW-1003">Cell membrane</keyword>
<keyword evidence="15" id="KW-1185">Reference proteome</keyword>
<dbReference type="InterPro" id="IPR002528">
    <property type="entry name" value="MATE_fam"/>
</dbReference>
<evidence type="ECO:0000256" key="10">
    <source>
        <dbReference type="ARBA" id="ARBA00023065"/>
    </source>
</evidence>
<comment type="caution">
    <text evidence="14">The sequence shown here is derived from an EMBL/GenBank/DDBJ whole genome shotgun (WGS) entry which is preliminary data.</text>
</comment>
<keyword evidence="9 13" id="KW-1133">Transmembrane helix</keyword>
<keyword evidence="8 13" id="KW-0812">Transmembrane</keyword>
<feature type="transmembrane region" description="Helical" evidence="13">
    <location>
        <begin position="247"/>
        <end position="272"/>
    </location>
</feature>
<evidence type="ECO:0000256" key="12">
    <source>
        <dbReference type="ARBA" id="ARBA00031636"/>
    </source>
</evidence>
<dbReference type="EMBL" id="JACSQB010000037">
    <property type="protein sequence ID" value="MBD8046364.1"/>
    <property type="molecule type" value="Genomic_DNA"/>
</dbReference>
<evidence type="ECO:0000313" key="14">
    <source>
        <dbReference type="EMBL" id="MBD8046364.1"/>
    </source>
</evidence>
<name>A0ABR8YQ36_9CLOT</name>
<sequence>MEVLKLSKKTDLVNDNILKSLISLAIPIMGTSFIQMAYNMTDMIWIGRVGSLAVAAVGTAGFFVWFGQSFILLSKTGAEIGVSQALGRKNSTDAKNVATNAIQLNIILAILYGLFLILFKSPLIGFFKLNSPEVVSMAKTYLFVVSLGMVFNFINPVLTGIFNGSGNSSVPFKINTVGLIFNMIFDPVLIFGYGPIPEMGVLGAAIATVLAQLVVTILFLREMKKENLELFKINIFQKFDKKYLSKIVKLGVPVALQNGLFSSFAMILGRIIAVHGDTAVAVQKVGSQIEAISWMTAGGFSTALSAFVGQNYGAGKPDRIFKGYFISIGVISVVGIFATALLIFASRPIFSYFIPEEEAIKMGVVYLKILGVSQLFMCLEITTAGAFNGFGKTALPAITSIVFTGLRVPAAMILSKPDMLGLDGVWWSISISSIIKGVLLPTLFMLLIANNKKFRASLIEDSLNSGRSA</sequence>
<evidence type="ECO:0000256" key="2">
    <source>
        <dbReference type="ARBA" id="ARBA00004651"/>
    </source>
</evidence>
<evidence type="ECO:0000313" key="15">
    <source>
        <dbReference type="Proteomes" id="UP000627166"/>
    </source>
</evidence>
<dbReference type="Proteomes" id="UP000627166">
    <property type="component" value="Unassembled WGS sequence"/>
</dbReference>
<evidence type="ECO:0000256" key="4">
    <source>
        <dbReference type="ARBA" id="ARBA00020268"/>
    </source>
</evidence>
<feature type="transmembrane region" description="Helical" evidence="13">
    <location>
        <begin position="292"/>
        <end position="312"/>
    </location>
</feature>
<comment type="subcellular location">
    <subcellularLocation>
        <location evidence="2">Cell membrane</location>
        <topology evidence="2">Multi-pass membrane protein</topology>
    </subcellularLocation>
</comment>
<evidence type="ECO:0000256" key="13">
    <source>
        <dbReference type="SAM" id="Phobius"/>
    </source>
</evidence>
<accession>A0ABR8YQ36</accession>
<comment type="function">
    <text evidence="1">Multidrug efflux pump.</text>
</comment>
<feature type="transmembrane region" description="Helical" evidence="13">
    <location>
        <begin position="174"/>
        <end position="193"/>
    </location>
</feature>
<evidence type="ECO:0000256" key="3">
    <source>
        <dbReference type="ARBA" id="ARBA00010199"/>
    </source>
</evidence>
<dbReference type="PIRSF" id="PIRSF006603">
    <property type="entry name" value="DinF"/>
    <property type="match status" value="1"/>
</dbReference>
<feature type="transmembrane region" description="Helical" evidence="13">
    <location>
        <begin position="324"/>
        <end position="345"/>
    </location>
</feature>
<proteinExistence type="inferred from homology"/>
<comment type="similarity">
    <text evidence="3">Belongs to the multi antimicrobial extrusion (MATE) (TC 2.A.66.1) family.</text>
</comment>
<keyword evidence="5" id="KW-0813">Transport</keyword>
<dbReference type="Pfam" id="PF01554">
    <property type="entry name" value="MatE"/>
    <property type="match status" value="2"/>
</dbReference>
<feature type="transmembrane region" description="Helical" evidence="13">
    <location>
        <begin position="394"/>
        <end position="414"/>
    </location>
</feature>
<keyword evidence="10" id="KW-0406">Ion transport</keyword>
<dbReference type="NCBIfam" id="TIGR00797">
    <property type="entry name" value="matE"/>
    <property type="match status" value="1"/>
</dbReference>
<dbReference type="InterPro" id="IPR050222">
    <property type="entry name" value="MATE_MdtK"/>
</dbReference>
<feature type="transmembrane region" description="Helical" evidence="13">
    <location>
        <begin position="199"/>
        <end position="220"/>
    </location>
</feature>
<evidence type="ECO:0000256" key="7">
    <source>
        <dbReference type="ARBA" id="ARBA00022475"/>
    </source>
</evidence>
<feature type="transmembrane region" description="Helical" evidence="13">
    <location>
        <begin position="44"/>
        <end position="66"/>
    </location>
</feature>
<dbReference type="PANTHER" id="PTHR43298">
    <property type="entry name" value="MULTIDRUG RESISTANCE PROTEIN NORM-RELATED"/>
    <property type="match status" value="1"/>
</dbReference>
<gene>
    <name evidence="14" type="ORF">H9637_04790</name>
</gene>
<evidence type="ECO:0000256" key="6">
    <source>
        <dbReference type="ARBA" id="ARBA00022449"/>
    </source>
</evidence>
<feature type="transmembrane region" description="Helical" evidence="13">
    <location>
        <begin position="140"/>
        <end position="162"/>
    </location>
</feature>
<dbReference type="PANTHER" id="PTHR43298:SF2">
    <property type="entry name" value="FMN_FAD EXPORTER YEEO-RELATED"/>
    <property type="match status" value="1"/>
</dbReference>
<evidence type="ECO:0000256" key="5">
    <source>
        <dbReference type="ARBA" id="ARBA00022448"/>
    </source>
</evidence>
<evidence type="ECO:0000256" key="8">
    <source>
        <dbReference type="ARBA" id="ARBA00022692"/>
    </source>
</evidence>
<keyword evidence="11 13" id="KW-0472">Membrane</keyword>
<protein>
    <recommendedName>
        <fullName evidence="4">Probable multidrug resistance protein NorM</fullName>
    </recommendedName>
    <alternativeName>
        <fullName evidence="12">Multidrug-efflux transporter</fullName>
    </alternativeName>
</protein>
<evidence type="ECO:0000256" key="9">
    <source>
        <dbReference type="ARBA" id="ARBA00022989"/>
    </source>
</evidence>
<evidence type="ECO:0000256" key="1">
    <source>
        <dbReference type="ARBA" id="ARBA00003408"/>
    </source>
</evidence>